<dbReference type="EMBL" id="VSSQ01003374">
    <property type="protein sequence ID" value="MPM20410.1"/>
    <property type="molecule type" value="Genomic_DNA"/>
</dbReference>
<dbReference type="PANTHER" id="PTHR33055:SF13">
    <property type="entry name" value="TRANSPOSASE"/>
    <property type="match status" value="1"/>
</dbReference>
<evidence type="ECO:0000313" key="3">
    <source>
        <dbReference type="EMBL" id="MPM20410.1"/>
    </source>
</evidence>
<dbReference type="Pfam" id="PF02371">
    <property type="entry name" value="Transposase_20"/>
    <property type="match status" value="1"/>
</dbReference>
<evidence type="ECO:0000259" key="2">
    <source>
        <dbReference type="Pfam" id="PF02371"/>
    </source>
</evidence>
<sequence>MLNTLFVGIDVSKKNNVVRFTDSQGDTLSLFHVPNNQIGADTILDKLHDTILHSDFQAVSIGIESTSVYADHLAVFLRNDNFLKKWDVKVFILNAKQVKAFKEAYPDLPKNDNIDTLIIADYLRFGHISKEVNFDEKYIALRNLTRARFQLAQNLSREKAWFLDTLFYKFFSLDSSNVFSNTFGATSIAVISDFFSVDDINEMPIEELADFLMGKGKNKFEDPQRIAKELKAASRSSYRLSKTVNDSVNQLLAVRLVGIRSLQQQLQDLDKAIESYMQLFPAILTSIPGIGSVHSAGLLAEIAGIHRFKGHAFLAKYAGITWTRYQSGDYEASNTRLILSGNKYLKYYFLEAANKVRMHDTEFKRYYQSKFKEVPKHQHKRALALTARKLVRLVYSLLYTNQLYIPPNNR</sequence>
<dbReference type="Pfam" id="PF01548">
    <property type="entry name" value="DEDD_Tnp_IS110"/>
    <property type="match status" value="1"/>
</dbReference>
<dbReference type="InterPro" id="IPR002525">
    <property type="entry name" value="Transp_IS110-like_N"/>
</dbReference>
<comment type="caution">
    <text evidence="3">The sequence shown here is derived from an EMBL/GenBank/DDBJ whole genome shotgun (WGS) entry which is preliminary data.</text>
</comment>
<dbReference type="NCBIfam" id="NF033542">
    <property type="entry name" value="transpos_IS110"/>
    <property type="match status" value="1"/>
</dbReference>
<feature type="domain" description="Transposase IS116/IS110/IS902 C-terminal" evidence="2">
    <location>
        <begin position="283"/>
        <end position="368"/>
    </location>
</feature>
<proteinExistence type="predicted"/>
<dbReference type="GO" id="GO:0006313">
    <property type="term" value="P:DNA transposition"/>
    <property type="evidence" value="ECO:0007669"/>
    <property type="project" value="InterPro"/>
</dbReference>
<dbReference type="GO" id="GO:0004803">
    <property type="term" value="F:transposase activity"/>
    <property type="evidence" value="ECO:0007669"/>
    <property type="project" value="InterPro"/>
</dbReference>
<reference evidence="3" key="1">
    <citation type="submission" date="2019-08" db="EMBL/GenBank/DDBJ databases">
        <authorList>
            <person name="Kucharzyk K."/>
            <person name="Murdoch R.W."/>
            <person name="Higgins S."/>
            <person name="Loffler F."/>
        </authorList>
    </citation>
    <scope>NUCLEOTIDE SEQUENCE</scope>
</reference>
<dbReference type="GO" id="GO:0003677">
    <property type="term" value="F:DNA binding"/>
    <property type="evidence" value="ECO:0007669"/>
    <property type="project" value="InterPro"/>
</dbReference>
<protein>
    <submittedName>
        <fullName evidence="3">IS110 family transposase</fullName>
    </submittedName>
</protein>
<dbReference type="AlphaFoldDB" id="A0A644XW11"/>
<feature type="domain" description="Transposase IS110-like N-terminal" evidence="1">
    <location>
        <begin position="7"/>
        <end position="161"/>
    </location>
</feature>
<gene>
    <name evidence="3" type="ORF">SDC9_66840</name>
</gene>
<name>A0A644XW11_9ZZZZ</name>
<evidence type="ECO:0000259" key="1">
    <source>
        <dbReference type="Pfam" id="PF01548"/>
    </source>
</evidence>
<dbReference type="PANTHER" id="PTHR33055">
    <property type="entry name" value="TRANSPOSASE FOR INSERTION SEQUENCE ELEMENT IS1111A"/>
    <property type="match status" value="1"/>
</dbReference>
<organism evidence="3">
    <name type="scientific">bioreactor metagenome</name>
    <dbReference type="NCBI Taxonomy" id="1076179"/>
    <lineage>
        <taxon>unclassified sequences</taxon>
        <taxon>metagenomes</taxon>
        <taxon>ecological metagenomes</taxon>
    </lineage>
</organism>
<accession>A0A644XW11</accession>
<dbReference type="InterPro" id="IPR003346">
    <property type="entry name" value="Transposase_20"/>
</dbReference>
<dbReference type="InterPro" id="IPR047650">
    <property type="entry name" value="Transpos_IS110"/>
</dbReference>